<dbReference type="PATRIC" id="fig|411475.3.peg.2121"/>
<comment type="caution">
    <text evidence="2">The sequence shown here is derived from an EMBL/GenBank/DDBJ whole genome shotgun (WGS) entry which is preliminary data.</text>
</comment>
<evidence type="ECO:0000313" key="2">
    <source>
        <dbReference type="EMBL" id="EHM46173.1"/>
    </source>
</evidence>
<evidence type="ECO:0000313" key="3">
    <source>
        <dbReference type="Proteomes" id="UP000004459"/>
    </source>
</evidence>
<evidence type="ECO:0000256" key="1">
    <source>
        <dbReference type="SAM" id="Coils"/>
    </source>
</evidence>
<dbReference type="AlphaFoldDB" id="G9YSC8"/>
<dbReference type="HOGENOM" id="CLU_404766_0_0_9"/>
<keyword evidence="1" id="KW-0175">Coiled coil</keyword>
<dbReference type="RefSeq" id="WP_007492068.1">
    <property type="nucleotide sequence ID" value="NZ_JH417791.1"/>
</dbReference>
<reference evidence="2 3" key="1">
    <citation type="submission" date="2011-08" db="EMBL/GenBank/DDBJ databases">
        <authorList>
            <person name="Weinstock G."/>
            <person name="Sodergren E."/>
            <person name="Clifton S."/>
            <person name="Fulton L."/>
            <person name="Fulton B."/>
            <person name="Courtney L."/>
            <person name="Fronick C."/>
            <person name="Harrison M."/>
            <person name="Strong C."/>
            <person name="Farmer C."/>
            <person name="Delahaunty K."/>
            <person name="Markovic C."/>
            <person name="Hall O."/>
            <person name="Minx P."/>
            <person name="Tomlinson C."/>
            <person name="Mitreva M."/>
            <person name="Hou S."/>
            <person name="Chen J."/>
            <person name="Wollam A."/>
            <person name="Pepin K.H."/>
            <person name="Johnson M."/>
            <person name="Bhonagiri V."/>
            <person name="Zhang X."/>
            <person name="Suruliraj S."/>
            <person name="Warren W."/>
            <person name="Chinwalla A."/>
            <person name="Mardis E.R."/>
            <person name="Wilson R.K."/>
        </authorList>
    </citation>
    <scope>NUCLEOTIDE SEQUENCE [LARGE SCALE GENOMIC DNA]</scope>
    <source>
        <strain evidence="2 3">ATCC 29863</strain>
    </source>
</reference>
<dbReference type="Gene3D" id="1.10.287.1490">
    <property type="match status" value="1"/>
</dbReference>
<organism evidence="2 3">
    <name type="scientific">Flavonifractor plautii ATCC 29863</name>
    <dbReference type="NCBI Taxonomy" id="411475"/>
    <lineage>
        <taxon>Bacteria</taxon>
        <taxon>Bacillati</taxon>
        <taxon>Bacillota</taxon>
        <taxon>Clostridia</taxon>
        <taxon>Eubacteriales</taxon>
        <taxon>Oscillospiraceae</taxon>
        <taxon>Flavonifractor</taxon>
    </lineage>
</organism>
<protein>
    <recommendedName>
        <fullName evidence="4">TMP repeat protein</fullName>
    </recommendedName>
</protein>
<accession>G9YSC8</accession>
<feature type="coiled-coil region" evidence="1">
    <location>
        <begin position="56"/>
        <end position="125"/>
    </location>
</feature>
<name>G9YSC8_FLAPL</name>
<gene>
    <name evidence="2" type="ORF">HMPREF0372_02454</name>
</gene>
<dbReference type="EMBL" id="AGCK01000208">
    <property type="protein sequence ID" value="EHM46173.1"/>
    <property type="molecule type" value="Genomic_DNA"/>
</dbReference>
<evidence type="ECO:0008006" key="4">
    <source>
        <dbReference type="Google" id="ProtNLM"/>
    </source>
</evidence>
<proteinExistence type="predicted"/>
<dbReference type="Proteomes" id="UP000004459">
    <property type="component" value="Unassembled WGS sequence"/>
</dbReference>
<sequence length="679" mass="71142">MSVDIGPKIGIDGEAEFRKELGNINQQLRTLGSEMKAVTSAFAGNEKSQEALSAQAGVLTRQIEAQEQKLSRLEKGLASAAQKYGENDTKTLRWAQAVQDATADLNKMRAQLTRVEGELDDTADAADELADSMDDAGSKSSGFGDTLKSAFLGGGISGAIQSLIGGVKDLVENTSEYRKIMASLEVSSQRAGYSAEETAATYRTLYGVLGDDQTAATTTANLQAIGLAQEQLEQITSATIGAWATYGDSIPIDSLSEAINETIQVGKVTGTFADALNWAGISEDAFNEKLSAAATPAERANLVLQQLASQGLVQAGQAWQQNNADIVANNQATAELTETMAGFGAVLSPVVASAKQGLAELLGGVLSVVQAFQEDGLGGAVQQAGTLVGQFVGNLKERAPQMLAASQEMMGQLWQGVVDNIPQVIEGFSQTVSGVLNFLSEHLPDMIQKGGDMLGSLVQGIVEGIPVMLQNLPRIITSFVNFIVQNLPAIVDAGFELLGGLITGIVKAIPELVAALPQIIVAIVDGLGALLGSIVEVGTNIVEGIWEGIKGAAGWLLNRVKEWCGSILDGIMGFFGIHSPSTVFRDQVGRYMAQGIGVGFEEEMSSVAARMQRSIPTPTVETIQNAAAGMVNGLSAASAGQACPSTIVLQLNNGMEIARWQLPYLRQAGRANPEVVSGV</sequence>
<dbReference type="GeneID" id="63973315"/>